<feature type="domain" description="Pyridine nucleotide-disulphide oxidoreductase dimerisation" evidence="6">
    <location>
        <begin position="327"/>
        <end position="421"/>
    </location>
</feature>
<dbReference type="Proteomes" id="UP000664357">
    <property type="component" value="Unassembled WGS sequence"/>
</dbReference>
<dbReference type="InterPro" id="IPR016156">
    <property type="entry name" value="FAD/NAD-linked_Rdtase_dimer_sf"/>
</dbReference>
<keyword evidence="9" id="KW-1185">Reference proteome</keyword>
<keyword evidence="5" id="KW-0558">Oxidation</keyword>
<evidence type="ECO:0000256" key="3">
    <source>
        <dbReference type="ARBA" id="ARBA00022630"/>
    </source>
</evidence>
<dbReference type="Gene3D" id="3.30.390.30">
    <property type="match status" value="1"/>
</dbReference>
<sequence length="436" mass="48507">MRIVIIGGSFAGIQAAITSREYYPFADIILLEKQPEIGYIPGSLSLLLQDKIADLNQLHWITLQKLTVDYQIDVQCNQTVVGLTDEGRLQVAANEIVSFDRLIIATGSGQFSRYGSTDERPGARILRFKTKGEAQQLLNQLPEAQKVAVIGAGQVGLEIAEGLQTINKEVHLFESNPQLLFRYLDSEMTQPLVEAVQAAGVQLHLNAYVEDLLEKNEQVLLTAAGEQTAFDLVLVATNTRPDNSLWEKALILNDDGTIQVDRWMQTSRTNVFAVGDAIQVSFQPTGEAMYISLVNNAIRTAKLAAANLNGPKKADPGTLRTIGNYLFDYYVGSTGLTESEGIFYPGTLETQTLELPVHLFTKETQRIKMIFDQETKELLGAQLLSRMPVLETLNRLAAAIRLKETKEQLLQSEEYFHPALNTPQTLFARIEDRHED</sequence>
<dbReference type="InterPro" id="IPR050260">
    <property type="entry name" value="FAD-bd_OxRdtase"/>
</dbReference>
<evidence type="ECO:0000256" key="5">
    <source>
        <dbReference type="ARBA" id="ARBA00023097"/>
    </source>
</evidence>
<gene>
    <name evidence="8" type="ORF">JZO67_004704</name>
</gene>
<dbReference type="Pfam" id="PF02852">
    <property type="entry name" value="Pyr_redox_dim"/>
    <property type="match status" value="1"/>
</dbReference>
<feature type="domain" description="FAD/NAD(P)-binding" evidence="7">
    <location>
        <begin position="1"/>
        <end position="299"/>
    </location>
</feature>
<reference evidence="8 9" key="1">
    <citation type="submission" date="2021-03" db="EMBL/GenBank/DDBJ databases">
        <authorList>
            <person name="Gilmore M.S."/>
            <person name="Schwartzman J."/>
            <person name="Van Tyne D."/>
            <person name="Martin M."/>
            <person name="Earl A.M."/>
            <person name="Manson A.L."/>
            <person name="Straub T."/>
            <person name="Salamzade R."/>
            <person name="Saavedra J."/>
            <person name="Lebreton F."/>
            <person name="Prichula J."/>
            <person name="Schaufler K."/>
            <person name="Gaca A."/>
            <person name="Sgardioli B."/>
            <person name="Wagenaar J."/>
            <person name="Strong T."/>
        </authorList>
    </citation>
    <scope>NUCLEOTIDE SEQUENCE [LARGE SCALE GENOMIC DNA]</scope>
    <source>
        <strain evidence="8 9">665A</strain>
    </source>
</reference>
<proteinExistence type="inferred from homology"/>
<dbReference type="PANTHER" id="PTHR43429:SF3">
    <property type="entry name" value="NITRITE REDUCTASE [NAD(P)H]"/>
    <property type="match status" value="1"/>
</dbReference>
<reference evidence="8 9" key="2">
    <citation type="submission" date="2024-02" db="EMBL/GenBank/DDBJ databases">
        <title>The Genome Sequence of Enterococcus sp. DIV0159.</title>
        <authorList>
            <person name="Earl A."/>
            <person name="Manson A."/>
            <person name="Gilmore M."/>
            <person name="Sanders J."/>
            <person name="Shea T."/>
            <person name="Howe W."/>
            <person name="Livny J."/>
            <person name="Cuomo C."/>
            <person name="Neafsey D."/>
            <person name="Birren B."/>
        </authorList>
    </citation>
    <scope>NUCLEOTIDE SEQUENCE [LARGE SCALE GENOMIC DNA]</scope>
    <source>
        <strain evidence="8 9">665A</strain>
    </source>
</reference>
<evidence type="ECO:0000256" key="4">
    <source>
        <dbReference type="ARBA" id="ARBA00022827"/>
    </source>
</evidence>
<dbReference type="InterPro" id="IPR036188">
    <property type="entry name" value="FAD/NAD-bd_sf"/>
</dbReference>
<keyword evidence="3" id="KW-0285">Flavoprotein</keyword>
<evidence type="ECO:0000313" key="8">
    <source>
        <dbReference type="EMBL" id="MEO1772722.1"/>
    </source>
</evidence>
<dbReference type="Pfam" id="PF07992">
    <property type="entry name" value="Pyr_redox_2"/>
    <property type="match status" value="1"/>
</dbReference>
<evidence type="ECO:0008006" key="10">
    <source>
        <dbReference type="Google" id="ProtNLM"/>
    </source>
</evidence>
<evidence type="ECO:0000256" key="2">
    <source>
        <dbReference type="ARBA" id="ARBA00009130"/>
    </source>
</evidence>
<dbReference type="InterPro" id="IPR004099">
    <property type="entry name" value="Pyr_nucl-diS_OxRdtase_dimer"/>
</dbReference>
<dbReference type="InterPro" id="IPR023753">
    <property type="entry name" value="FAD/NAD-binding_dom"/>
</dbReference>
<dbReference type="SUPFAM" id="SSF55424">
    <property type="entry name" value="FAD/NAD-linked reductases, dimerisation (C-terminal) domain"/>
    <property type="match status" value="1"/>
</dbReference>
<evidence type="ECO:0000259" key="7">
    <source>
        <dbReference type="Pfam" id="PF07992"/>
    </source>
</evidence>
<dbReference type="SUPFAM" id="SSF51905">
    <property type="entry name" value="FAD/NAD(P)-binding domain"/>
    <property type="match status" value="1"/>
</dbReference>
<dbReference type="EMBL" id="JAFREL020000005">
    <property type="protein sequence ID" value="MEO1772722.1"/>
    <property type="molecule type" value="Genomic_DNA"/>
</dbReference>
<dbReference type="PRINTS" id="PR00411">
    <property type="entry name" value="PNDRDTASEI"/>
</dbReference>
<organism evidence="8 9">
    <name type="scientific">Candidatus Enterococcus ferrettii</name>
    <dbReference type="NCBI Taxonomy" id="2815324"/>
    <lineage>
        <taxon>Bacteria</taxon>
        <taxon>Bacillati</taxon>
        <taxon>Bacillota</taxon>
        <taxon>Bacilli</taxon>
        <taxon>Lactobacillales</taxon>
        <taxon>Enterococcaceae</taxon>
        <taxon>Enterococcus</taxon>
    </lineage>
</organism>
<comment type="caution">
    <text evidence="8">The sequence shown here is derived from an EMBL/GenBank/DDBJ whole genome shotgun (WGS) entry which is preliminary data.</text>
</comment>
<accession>A0ABV0EY76</accession>
<dbReference type="PANTHER" id="PTHR43429">
    <property type="entry name" value="PYRIDINE NUCLEOTIDE-DISULFIDE OXIDOREDUCTASE DOMAIN-CONTAINING"/>
    <property type="match status" value="1"/>
</dbReference>
<evidence type="ECO:0000313" key="9">
    <source>
        <dbReference type="Proteomes" id="UP000664357"/>
    </source>
</evidence>
<comment type="cofactor">
    <cofactor evidence="1">
        <name>FAD</name>
        <dbReference type="ChEBI" id="CHEBI:57692"/>
    </cofactor>
</comment>
<name>A0ABV0EY76_9ENTE</name>
<comment type="similarity">
    <text evidence="2">Belongs to the class-III pyridine nucleotide-disulfide oxidoreductase family.</text>
</comment>
<keyword evidence="4" id="KW-0274">FAD</keyword>
<evidence type="ECO:0000256" key="1">
    <source>
        <dbReference type="ARBA" id="ARBA00001974"/>
    </source>
</evidence>
<evidence type="ECO:0000259" key="6">
    <source>
        <dbReference type="Pfam" id="PF02852"/>
    </source>
</evidence>
<protein>
    <recommendedName>
        <fullName evidence="10">Pyridine nucleotide-disulfide oxidoreductase</fullName>
    </recommendedName>
</protein>
<dbReference type="RefSeq" id="WP_207704822.1">
    <property type="nucleotide sequence ID" value="NZ_JAFREL020000005.1"/>
</dbReference>
<dbReference type="PRINTS" id="PR00368">
    <property type="entry name" value="FADPNR"/>
</dbReference>
<dbReference type="Gene3D" id="3.50.50.60">
    <property type="entry name" value="FAD/NAD(P)-binding domain"/>
    <property type="match status" value="2"/>
</dbReference>